<evidence type="ECO:0000313" key="1">
    <source>
        <dbReference type="EMBL" id="KAI3766770.1"/>
    </source>
</evidence>
<sequence>MKDFDEPVSLALTGLFLGGEKCMVIQGKPGDVIREKKGERKKAMVVVAVTAAYSGAEGGGEIECTTRIGC</sequence>
<comment type="caution">
    <text evidence="1">The sequence shown here is derived from an EMBL/GenBank/DDBJ whole genome shotgun (WGS) entry which is preliminary data.</text>
</comment>
<dbReference type="EMBL" id="CM042011">
    <property type="protein sequence ID" value="KAI3766770.1"/>
    <property type="molecule type" value="Genomic_DNA"/>
</dbReference>
<organism evidence="1 2">
    <name type="scientific">Cichorium intybus</name>
    <name type="common">Chicory</name>
    <dbReference type="NCBI Taxonomy" id="13427"/>
    <lineage>
        <taxon>Eukaryota</taxon>
        <taxon>Viridiplantae</taxon>
        <taxon>Streptophyta</taxon>
        <taxon>Embryophyta</taxon>
        <taxon>Tracheophyta</taxon>
        <taxon>Spermatophyta</taxon>
        <taxon>Magnoliopsida</taxon>
        <taxon>eudicotyledons</taxon>
        <taxon>Gunneridae</taxon>
        <taxon>Pentapetalae</taxon>
        <taxon>asterids</taxon>
        <taxon>campanulids</taxon>
        <taxon>Asterales</taxon>
        <taxon>Asteraceae</taxon>
        <taxon>Cichorioideae</taxon>
        <taxon>Cichorieae</taxon>
        <taxon>Cichoriinae</taxon>
        <taxon>Cichorium</taxon>
    </lineage>
</organism>
<protein>
    <submittedName>
        <fullName evidence="1">Uncharacterized protein</fullName>
    </submittedName>
</protein>
<name>A0ACB9F6M8_CICIN</name>
<keyword evidence="2" id="KW-1185">Reference proteome</keyword>
<proteinExistence type="predicted"/>
<reference evidence="2" key="1">
    <citation type="journal article" date="2022" name="Mol. Ecol. Resour.">
        <title>The genomes of chicory, endive, great burdock and yacon provide insights into Asteraceae palaeo-polyploidization history and plant inulin production.</title>
        <authorList>
            <person name="Fan W."/>
            <person name="Wang S."/>
            <person name="Wang H."/>
            <person name="Wang A."/>
            <person name="Jiang F."/>
            <person name="Liu H."/>
            <person name="Zhao H."/>
            <person name="Xu D."/>
            <person name="Zhang Y."/>
        </authorList>
    </citation>
    <scope>NUCLEOTIDE SEQUENCE [LARGE SCALE GENOMIC DNA]</scope>
    <source>
        <strain evidence="2">cv. Punajuju</strain>
    </source>
</reference>
<dbReference type="Proteomes" id="UP001055811">
    <property type="component" value="Linkage Group LG03"/>
</dbReference>
<gene>
    <name evidence="1" type="ORF">L2E82_16841</name>
</gene>
<reference evidence="1 2" key="2">
    <citation type="journal article" date="2022" name="Mol. Ecol. Resour.">
        <title>The genomes of chicory, endive, great burdock and yacon provide insights into Asteraceae paleo-polyploidization history and plant inulin production.</title>
        <authorList>
            <person name="Fan W."/>
            <person name="Wang S."/>
            <person name="Wang H."/>
            <person name="Wang A."/>
            <person name="Jiang F."/>
            <person name="Liu H."/>
            <person name="Zhao H."/>
            <person name="Xu D."/>
            <person name="Zhang Y."/>
        </authorList>
    </citation>
    <scope>NUCLEOTIDE SEQUENCE [LARGE SCALE GENOMIC DNA]</scope>
    <source>
        <strain evidence="2">cv. Punajuju</strain>
        <tissue evidence="1">Leaves</tissue>
    </source>
</reference>
<evidence type="ECO:0000313" key="2">
    <source>
        <dbReference type="Proteomes" id="UP001055811"/>
    </source>
</evidence>
<accession>A0ACB9F6M8</accession>